<dbReference type="InterPro" id="IPR023214">
    <property type="entry name" value="HAD_sf"/>
</dbReference>
<dbReference type="GO" id="GO:0016791">
    <property type="term" value="F:phosphatase activity"/>
    <property type="evidence" value="ECO:0007669"/>
    <property type="project" value="TreeGrafter"/>
</dbReference>
<protein>
    <submittedName>
        <fullName evidence="5">HAD family hydrolase</fullName>
    </submittedName>
</protein>
<evidence type="ECO:0000256" key="4">
    <source>
        <dbReference type="ARBA" id="ARBA00022842"/>
    </source>
</evidence>
<dbReference type="InterPro" id="IPR051400">
    <property type="entry name" value="HAD-like_hydrolase"/>
</dbReference>
<reference evidence="5 6" key="1">
    <citation type="journal article" date="2018" name="J. Microbiol.">
        <title>Leifsonia flava sp. nov., a novel actinobacterium isolated from the rhizosphere of Aquilegia viridiflora.</title>
        <authorList>
            <person name="Cai Y."/>
            <person name="Tao W.Z."/>
            <person name="Ma Y.J."/>
            <person name="Cheng J."/>
            <person name="Zhang M.Y."/>
            <person name="Zhang Y.X."/>
        </authorList>
    </citation>
    <scope>NUCLEOTIDE SEQUENCE [LARGE SCALE GENOMIC DNA]</scope>
    <source>
        <strain evidence="5 6">SYP-B2174</strain>
    </source>
</reference>
<dbReference type="PANTHER" id="PTHR46470">
    <property type="entry name" value="N-ACYLNEURAMINATE-9-PHOSPHATASE"/>
    <property type="match status" value="1"/>
</dbReference>
<evidence type="ECO:0000256" key="1">
    <source>
        <dbReference type="ARBA" id="ARBA00001946"/>
    </source>
</evidence>
<keyword evidence="4" id="KW-0460">Magnesium</keyword>
<dbReference type="InterPro" id="IPR006439">
    <property type="entry name" value="HAD-SF_hydro_IA"/>
</dbReference>
<dbReference type="AlphaFoldDB" id="A0A4Y9QQC9"/>
<dbReference type="SUPFAM" id="SSF56784">
    <property type="entry name" value="HAD-like"/>
    <property type="match status" value="1"/>
</dbReference>
<comment type="caution">
    <text evidence="5">The sequence shown here is derived from an EMBL/GenBank/DDBJ whole genome shotgun (WGS) entry which is preliminary data.</text>
</comment>
<accession>A0A4Y9QQC9</accession>
<name>A0A4Y9QQC9_9MICO</name>
<dbReference type="GO" id="GO:0046872">
    <property type="term" value="F:metal ion binding"/>
    <property type="evidence" value="ECO:0007669"/>
    <property type="project" value="UniProtKB-KW"/>
</dbReference>
<dbReference type="PANTHER" id="PTHR46470:SF2">
    <property type="entry name" value="GLYCERALDEHYDE 3-PHOSPHATE PHOSPHATASE"/>
    <property type="match status" value="1"/>
</dbReference>
<dbReference type="SFLD" id="SFLDG01129">
    <property type="entry name" value="C1.5:_HAD__Beta-PGM__Phosphata"/>
    <property type="match status" value="1"/>
</dbReference>
<dbReference type="PRINTS" id="PR00413">
    <property type="entry name" value="HADHALOGNASE"/>
</dbReference>
<keyword evidence="2" id="KW-0479">Metal-binding</keyword>
<dbReference type="EMBL" id="SPQZ01000010">
    <property type="protein sequence ID" value="TFV94058.1"/>
    <property type="molecule type" value="Genomic_DNA"/>
</dbReference>
<dbReference type="Proteomes" id="UP000298127">
    <property type="component" value="Unassembled WGS sequence"/>
</dbReference>
<keyword evidence="3 5" id="KW-0378">Hydrolase</keyword>
<dbReference type="Pfam" id="PF00702">
    <property type="entry name" value="Hydrolase"/>
    <property type="match status" value="1"/>
</dbReference>
<dbReference type="Gene3D" id="3.40.50.1000">
    <property type="entry name" value="HAD superfamily/HAD-like"/>
    <property type="match status" value="1"/>
</dbReference>
<dbReference type="NCBIfam" id="TIGR01549">
    <property type="entry name" value="HAD-SF-IA-v1"/>
    <property type="match status" value="1"/>
</dbReference>
<comment type="cofactor">
    <cofactor evidence="1">
        <name>Mg(2+)</name>
        <dbReference type="ChEBI" id="CHEBI:18420"/>
    </cofactor>
</comment>
<dbReference type="SFLD" id="SFLDS00003">
    <property type="entry name" value="Haloacid_Dehalogenase"/>
    <property type="match status" value="1"/>
</dbReference>
<dbReference type="InterPro" id="IPR036412">
    <property type="entry name" value="HAD-like_sf"/>
</dbReference>
<evidence type="ECO:0000256" key="2">
    <source>
        <dbReference type="ARBA" id="ARBA00022723"/>
    </source>
</evidence>
<gene>
    <name evidence="5" type="ORF">E4M00_17420</name>
</gene>
<evidence type="ECO:0000256" key="3">
    <source>
        <dbReference type="ARBA" id="ARBA00022801"/>
    </source>
</evidence>
<keyword evidence="6" id="KW-1185">Reference proteome</keyword>
<dbReference type="RefSeq" id="WP_135121748.1">
    <property type="nucleotide sequence ID" value="NZ_SPQZ01000010.1"/>
</dbReference>
<dbReference type="GO" id="GO:0044281">
    <property type="term" value="P:small molecule metabolic process"/>
    <property type="evidence" value="ECO:0007669"/>
    <property type="project" value="UniProtKB-ARBA"/>
</dbReference>
<dbReference type="NCBIfam" id="TIGR01509">
    <property type="entry name" value="HAD-SF-IA-v3"/>
    <property type="match status" value="1"/>
</dbReference>
<dbReference type="Gene3D" id="1.20.120.710">
    <property type="entry name" value="Haloacid dehalogenase hydrolase-like domain"/>
    <property type="match status" value="1"/>
</dbReference>
<sequence length="253" mass="27675">MHPDHGDRLIETLFLDLDGTMLDWSRLREAIRSTCEGLSAAHPRLDALEIEKVNDSVWDTYWPEIELDWYRGDLDNDELGLEAWRRTFEQFGLHDAELLQATTDAYHRAERGGHTLFDDVVDTLAEARAAGITLAVVTNGPTGAQRAKLEALGIENSFDAVFVSGEVGAAKPDRAIFDHALAELDADPATAWHVGDLLDKDVAGAQAAGIRGIWLNRLDETAGATDAVPDLEITSLRELLPALQLPARSGARS</sequence>
<evidence type="ECO:0000313" key="5">
    <source>
        <dbReference type="EMBL" id="TFV94058.1"/>
    </source>
</evidence>
<proteinExistence type="predicted"/>
<organism evidence="5 6">
    <name type="scientific">Orlajensenia leifsoniae</name>
    <dbReference type="NCBI Taxonomy" id="2561933"/>
    <lineage>
        <taxon>Bacteria</taxon>
        <taxon>Bacillati</taxon>
        <taxon>Actinomycetota</taxon>
        <taxon>Actinomycetes</taxon>
        <taxon>Micrococcales</taxon>
        <taxon>Microbacteriaceae</taxon>
        <taxon>Orlajensenia</taxon>
    </lineage>
</organism>
<evidence type="ECO:0000313" key="6">
    <source>
        <dbReference type="Proteomes" id="UP000298127"/>
    </source>
</evidence>